<organism evidence="1 2">
    <name type="scientific">Persea americana</name>
    <name type="common">Avocado</name>
    <dbReference type="NCBI Taxonomy" id="3435"/>
    <lineage>
        <taxon>Eukaryota</taxon>
        <taxon>Viridiplantae</taxon>
        <taxon>Streptophyta</taxon>
        <taxon>Embryophyta</taxon>
        <taxon>Tracheophyta</taxon>
        <taxon>Spermatophyta</taxon>
        <taxon>Magnoliopsida</taxon>
        <taxon>Magnoliidae</taxon>
        <taxon>Laurales</taxon>
        <taxon>Lauraceae</taxon>
        <taxon>Persea</taxon>
    </lineage>
</organism>
<gene>
    <name evidence="1" type="ORF">MRB53_002961</name>
</gene>
<evidence type="ECO:0000313" key="1">
    <source>
        <dbReference type="EMBL" id="KAJ8649938.1"/>
    </source>
</evidence>
<proteinExistence type="predicted"/>
<accession>A0ACC2MWN6</accession>
<dbReference type="EMBL" id="CM056809">
    <property type="protein sequence ID" value="KAJ8649938.1"/>
    <property type="molecule type" value="Genomic_DNA"/>
</dbReference>
<comment type="caution">
    <text evidence="1">The sequence shown here is derived from an EMBL/GenBank/DDBJ whole genome shotgun (WGS) entry which is preliminary data.</text>
</comment>
<keyword evidence="2" id="KW-1185">Reference proteome</keyword>
<protein>
    <submittedName>
        <fullName evidence="1">Uncharacterized protein</fullName>
    </submittedName>
</protein>
<name>A0ACC2MWN6_PERAE</name>
<sequence length="183" mass="20154">MTKAIDADRGGVLRRAGAWGANGFAGIPVTSRATSTRRTAFVEEDEGLASLVEMEAGFSGKNAFFSMSSRRRGSYKTFPPSSASSHSSSRSGLAYEETHYFLDSCHLCKKPLGGNRDIFMYRGNTPFCSEECRQEQMDIDEAKEKNWNLSLKVASIKEQQQQKSSSKGKNQDFRVRTGTVVAG</sequence>
<dbReference type="Proteomes" id="UP001234297">
    <property type="component" value="Chromosome 1"/>
</dbReference>
<evidence type="ECO:0000313" key="2">
    <source>
        <dbReference type="Proteomes" id="UP001234297"/>
    </source>
</evidence>
<reference evidence="1 2" key="1">
    <citation type="journal article" date="2022" name="Hortic Res">
        <title>A haplotype resolved chromosomal level avocado genome allows analysis of novel avocado genes.</title>
        <authorList>
            <person name="Nath O."/>
            <person name="Fletcher S.J."/>
            <person name="Hayward A."/>
            <person name="Shaw L.M."/>
            <person name="Masouleh A.K."/>
            <person name="Furtado A."/>
            <person name="Henry R.J."/>
            <person name="Mitter N."/>
        </authorList>
    </citation>
    <scope>NUCLEOTIDE SEQUENCE [LARGE SCALE GENOMIC DNA]</scope>
    <source>
        <strain evidence="2">cv. Hass</strain>
    </source>
</reference>